<keyword evidence="2" id="KW-1185">Reference proteome</keyword>
<protein>
    <submittedName>
        <fullName evidence="1">Uncharacterized protein</fullName>
    </submittedName>
</protein>
<gene>
    <name evidence="1" type="ORF">RGCCGE502_31917</name>
</gene>
<reference evidence="1 2" key="1">
    <citation type="journal article" date="2012" name="J. Bacteriol.">
        <title>Genome sequence of Rhizobium grahamii CCGE502, a broad-host-range symbiont with low nodulation competitiveness in Phaseolus vulgaris.</title>
        <authorList>
            <person name="Althabegoiti M.J."/>
            <person name="Lozano L."/>
            <person name="Torres-Tejerizo G."/>
            <person name="Ormeno-Orrillo E."/>
            <person name="Rogel M.A."/>
            <person name="Gonzalez V."/>
            <person name="Martinez-Romero E."/>
        </authorList>
    </citation>
    <scope>NUCLEOTIDE SEQUENCE [LARGE SCALE GENOMIC DNA]</scope>
    <source>
        <strain evidence="1 2">CCGE 502</strain>
        <plasmid evidence="1">pRg502b</plasmid>
    </source>
</reference>
<proteinExistence type="predicted"/>
<dbReference type="HOGENOM" id="CLU_2635585_0_0_5"/>
<evidence type="ECO:0000313" key="1">
    <source>
        <dbReference type="EMBL" id="EPE94387.1"/>
    </source>
</evidence>
<organism evidence="1 2">
    <name type="scientific">Rhizobium grahamii CCGE 502</name>
    <dbReference type="NCBI Taxonomy" id="990285"/>
    <lineage>
        <taxon>Bacteria</taxon>
        <taxon>Pseudomonadati</taxon>
        <taxon>Pseudomonadota</taxon>
        <taxon>Alphaproteobacteria</taxon>
        <taxon>Hyphomicrobiales</taxon>
        <taxon>Rhizobiaceae</taxon>
        <taxon>Rhizobium/Agrobacterium group</taxon>
        <taxon>Rhizobium</taxon>
    </lineage>
</organism>
<comment type="caution">
    <text evidence="1">The sequence shown here is derived from an EMBL/GenBank/DDBJ whole genome shotgun (WGS) entry which is preliminary data.</text>
</comment>
<dbReference type="RefSeq" id="WP_016558277.1">
    <property type="nucleotide sequence ID" value="NZ_AEYE02000036.1"/>
</dbReference>
<sequence length="77" mass="8216">MAQAQDADHKRVVEAAKAISDIRAGQTTIPVVLTGRIVNGKVQIDQHVLDEIAKNHANANGVFIAVNAPFDTKTTVL</sequence>
<dbReference type="AlphaFoldDB" id="S3H617"/>
<geneLocation type="plasmid" evidence="1">
    <name>pRg502b</name>
</geneLocation>
<evidence type="ECO:0000313" key="2">
    <source>
        <dbReference type="Proteomes" id="UP000014411"/>
    </source>
</evidence>
<keyword evidence="1" id="KW-0614">Plasmid</keyword>
<name>S3H617_9HYPH</name>
<dbReference type="Proteomes" id="UP000014411">
    <property type="component" value="Unassembled WGS sequence"/>
</dbReference>
<dbReference type="EMBL" id="AEYE02000036">
    <property type="protein sequence ID" value="EPE94387.1"/>
    <property type="molecule type" value="Genomic_DNA"/>
</dbReference>
<accession>S3H617</accession>